<protein>
    <submittedName>
        <fullName evidence="2">Uncharacterized protein</fullName>
    </submittedName>
</protein>
<feature type="transmembrane region" description="Helical" evidence="1">
    <location>
        <begin position="32"/>
        <end position="52"/>
    </location>
</feature>
<evidence type="ECO:0000313" key="2">
    <source>
        <dbReference type="EMBL" id="SMQ13159.1"/>
    </source>
</evidence>
<gene>
    <name evidence="2" type="ORF">KEBURONENSIS_01901</name>
    <name evidence="3" type="ORF">KEBURONENSIS_01915</name>
</gene>
<dbReference type="EMBL" id="FXUV02000053">
    <property type="protein sequence ID" value="SNB80973.1"/>
    <property type="molecule type" value="Genomic_DNA"/>
</dbReference>
<dbReference type="GeneID" id="93263119"/>
<evidence type="ECO:0000256" key="1">
    <source>
        <dbReference type="SAM" id="Phobius"/>
    </source>
</evidence>
<evidence type="ECO:0000313" key="4">
    <source>
        <dbReference type="Proteomes" id="UP000215450"/>
    </source>
</evidence>
<keyword evidence="1" id="KW-0812">Transmembrane</keyword>
<dbReference type="AlphaFoldDB" id="A0A238HHT9"/>
<keyword evidence="1" id="KW-1133">Transmembrane helix</keyword>
<name>A0A238HHT9_9NEIS</name>
<dbReference type="OrthoDB" id="8612172at2"/>
<keyword evidence="1" id="KW-0472">Membrane</keyword>
<dbReference type="RefSeq" id="WP_003785039.1">
    <property type="nucleotide sequence ID" value="NZ_FXUV02000053.1"/>
</dbReference>
<evidence type="ECO:0000313" key="3">
    <source>
        <dbReference type="EMBL" id="SNB80973.1"/>
    </source>
</evidence>
<reference evidence="2" key="1">
    <citation type="submission" date="2017-05" db="EMBL/GenBank/DDBJ databases">
        <authorList>
            <person name="Song R."/>
            <person name="Chenine A.L."/>
            <person name="Ruprecht R.M."/>
        </authorList>
    </citation>
    <scope>NUCLEOTIDE SEQUENCE</scope>
    <source>
        <strain evidence="2">Kingella_eburonensis</strain>
    </source>
</reference>
<dbReference type="EMBL" id="FXUV01000048">
    <property type="protein sequence ID" value="SMQ13159.1"/>
    <property type="molecule type" value="Genomic_DNA"/>
</dbReference>
<accession>A0A238HHT9</accession>
<dbReference type="Proteomes" id="UP000215450">
    <property type="component" value="Unassembled WGS sequence"/>
</dbReference>
<sequence>MNQLTLHTLALIAFLLSKLGFAYIAYLAVTNRVMYAGWFVFLAVVYALGIGFNAKVD</sequence>
<organism evidence="2">
    <name type="scientific">Kingella negevensis</name>
    <dbReference type="NCBI Taxonomy" id="1522312"/>
    <lineage>
        <taxon>Bacteria</taxon>
        <taxon>Pseudomonadati</taxon>
        <taxon>Pseudomonadota</taxon>
        <taxon>Betaproteobacteria</taxon>
        <taxon>Neisseriales</taxon>
        <taxon>Neisseriaceae</taxon>
        <taxon>Kingella</taxon>
    </lineage>
</organism>
<keyword evidence="4" id="KW-1185">Reference proteome</keyword>
<reference evidence="3 4" key="2">
    <citation type="submission" date="2017-06" db="EMBL/GenBank/DDBJ databases">
        <authorList>
            <person name="Kim H.J."/>
            <person name="Triplett B.A."/>
        </authorList>
    </citation>
    <scope>NUCLEOTIDE SEQUENCE [LARGE SCALE GENOMIC DNA]</scope>
    <source>
        <strain evidence="3">Kingella_eburonensis</strain>
    </source>
</reference>
<proteinExistence type="predicted"/>